<gene>
    <name evidence="1" type="ORF">AB8Z38_18380</name>
</gene>
<dbReference type="EMBL" id="CP165734">
    <property type="protein sequence ID" value="XDV61045.1"/>
    <property type="molecule type" value="Genomic_DNA"/>
</dbReference>
<reference evidence="1" key="1">
    <citation type="submission" date="2024-08" db="EMBL/GenBank/DDBJ databases">
        <authorList>
            <person name="Chaddad Z."/>
            <person name="Lamrabet M."/>
            <person name="Bouhnik O."/>
            <person name="Alami S."/>
            <person name="Wipf D."/>
            <person name="Courty P.E."/>
            <person name="Missbah El Idrissi M."/>
        </authorList>
    </citation>
    <scope>NUCLEOTIDE SEQUENCE</scope>
    <source>
        <strain evidence="1">LLZ17</strain>
    </source>
</reference>
<dbReference type="AlphaFoldDB" id="A0AB39XV16"/>
<dbReference type="RefSeq" id="WP_369726388.1">
    <property type="nucleotide sequence ID" value="NZ_CP165734.1"/>
</dbReference>
<protein>
    <submittedName>
        <fullName evidence="1">Uncharacterized protein</fullName>
    </submittedName>
</protein>
<proteinExistence type="predicted"/>
<evidence type="ECO:0000313" key="1">
    <source>
        <dbReference type="EMBL" id="XDV61045.1"/>
    </source>
</evidence>
<organism evidence="1">
    <name type="scientific">Bradyrhizobium sp. LLZ17</name>
    <dbReference type="NCBI Taxonomy" id="3239388"/>
    <lineage>
        <taxon>Bacteria</taxon>
        <taxon>Pseudomonadati</taxon>
        <taxon>Pseudomonadota</taxon>
        <taxon>Alphaproteobacteria</taxon>
        <taxon>Hyphomicrobiales</taxon>
        <taxon>Nitrobacteraceae</taxon>
        <taxon>Bradyrhizobium</taxon>
    </lineage>
</organism>
<name>A0AB39XV16_9BRAD</name>
<sequence length="47" mass="5234">MSYKIVNDRCGMNVAKLRSVGPPTQIARFTPERRIGNPSVYRKSAAP</sequence>
<accession>A0AB39XV16</accession>